<organism evidence="1 2">
    <name type="scientific">Rhododendron molle</name>
    <name type="common">Chinese azalea</name>
    <name type="synonym">Azalea mollis</name>
    <dbReference type="NCBI Taxonomy" id="49168"/>
    <lineage>
        <taxon>Eukaryota</taxon>
        <taxon>Viridiplantae</taxon>
        <taxon>Streptophyta</taxon>
        <taxon>Embryophyta</taxon>
        <taxon>Tracheophyta</taxon>
        <taxon>Spermatophyta</taxon>
        <taxon>Magnoliopsida</taxon>
        <taxon>eudicotyledons</taxon>
        <taxon>Gunneridae</taxon>
        <taxon>Pentapetalae</taxon>
        <taxon>asterids</taxon>
        <taxon>Ericales</taxon>
        <taxon>Ericaceae</taxon>
        <taxon>Ericoideae</taxon>
        <taxon>Rhodoreae</taxon>
        <taxon>Rhododendron</taxon>
    </lineage>
</organism>
<gene>
    <name evidence="1" type="ORF">RHMOL_Rhmol11G0104600</name>
</gene>
<accession>A0ACC0LQS1</accession>
<protein>
    <submittedName>
        <fullName evidence="1">Uncharacterized protein</fullName>
    </submittedName>
</protein>
<name>A0ACC0LQS1_RHOML</name>
<comment type="caution">
    <text evidence="1">The sequence shown here is derived from an EMBL/GenBank/DDBJ whole genome shotgun (WGS) entry which is preliminary data.</text>
</comment>
<dbReference type="EMBL" id="CM046398">
    <property type="protein sequence ID" value="KAI8531015.1"/>
    <property type="molecule type" value="Genomic_DNA"/>
</dbReference>
<keyword evidence="2" id="KW-1185">Reference proteome</keyword>
<sequence>MAEKRTEPDESMTDATVKPSPPVVGFFYQKNITAFVFSPIPSNFPPGASTGHLRQTLPQRNTRGALHWLLERSGVVAYNISIKSVSFSLVTIPGDEKYVDGDGVCSCVKKMKNAGLYSNGCCSCRYLGESGDKLVYVRVTDNSRLTMWTLTDYFNGVWLPTGDIVVDKLPRSLYLGRMLAFDRTEPRLLYLVVGRDIFSYSCISGELKELCKIVKEYGGRENCLGVIIPYELQNITPSIPKVKSKKKNKRSRYFAYLFCALKKLLPDAPALTPGPFGTVPKFKERLERRAEHVKRSWNDDNLFHLYEQSCISQVAGRHFPPPTYLDVTRPPIWSFYNFNAPLSIRGLRDTVYRYNDIMLLEACLYGCTAERELKCISVGSLLCFSEVPILQRYQARDVSLLGFFHQRSHGSFVFTAIPSNLSHDVSAGKVSQAGMQSHGVVDDTLAVLNSSSGLLLLYSSKPTPHSEVYNPTVGERVSVGSSYFLENVAERFMVFGFSFNPYCTNPYFTIVEVTDHAPGNSLRVDAYSSLSPSVWETTFHQLPSNVRDDYVLLGQSIFHEGALHWLLEPSGVIAYNIHAKTISVSLMNIPVDENYLDENGLCCCIKKMRGSGMYSSGRCSCRYLGESGDQLVYTRVTGDSELSLWILKDYDRGEWSTPRRIVVEKLSTSLSFGCLLAFDRMDPGLLFIRVKKQIFSYNCVNEELKLLCEISKDYGGEENCLGFIIPYELPRIPATIPNGMMPEYDRCLGYMLNSLKLVHEDSSDDMVADPRVNTFLAKVKAGGYGLSTDGVLHLYHLSGISQVAVYYFPHQKLPVEFDATGPPLWSSYNFHAPSTLNDIRDAVVKYNGFVRLEASLYGCTAERKSLIQVDS</sequence>
<reference evidence="1" key="1">
    <citation type="submission" date="2022-02" db="EMBL/GenBank/DDBJ databases">
        <title>Plant Genome Project.</title>
        <authorList>
            <person name="Zhang R.-G."/>
        </authorList>
    </citation>
    <scope>NUCLEOTIDE SEQUENCE</scope>
    <source>
        <strain evidence="1">AT1</strain>
    </source>
</reference>
<dbReference type="Proteomes" id="UP001062846">
    <property type="component" value="Chromosome 11"/>
</dbReference>
<evidence type="ECO:0000313" key="2">
    <source>
        <dbReference type="Proteomes" id="UP001062846"/>
    </source>
</evidence>
<evidence type="ECO:0000313" key="1">
    <source>
        <dbReference type="EMBL" id="KAI8531015.1"/>
    </source>
</evidence>
<proteinExistence type="predicted"/>